<proteinExistence type="predicted"/>
<dbReference type="GO" id="GO:0003677">
    <property type="term" value="F:DNA binding"/>
    <property type="evidence" value="ECO:0007669"/>
    <property type="project" value="UniProtKB-KW"/>
</dbReference>
<feature type="region of interest" description="Disordered" evidence="1">
    <location>
        <begin position="34"/>
        <end position="68"/>
    </location>
</feature>
<dbReference type="EMBL" id="JACIIG010000009">
    <property type="protein sequence ID" value="MBB4569615.1"/>
    <property type="molecule type" value="Genomic_DNA"/>
</dbReference>
<protein>
    <submittedName>
        <fullName evidence="2">DNA-binding NarL/FixJ family response regulator</fullName>
    </submittedName>
</protein>
<evidence type="ECO:0000256" key="1">
    <source>
        <dbReference type="SAM" id="MobiDB-lite"/>
    </source>
</evidence>
<accession>A0A7W6ZVX9</accession>
<dbReference type="Gene3D" id="1.10.10.60">
    <property type="entry name" value="Homeodomain-like"/>
    <property type="match status" value="1"/>
</dbReference>
<dbReference type="RefSeq" id="WP_154668627.1">
    <property type="nucleotide sequence ID" value="NZ_JACIIG010000009.1"/>
</dbReference>
<dbReference type="OrthoDB" id="8372764at2"/>
<dbReference type="Proteomes" id="UP000543836">
    <property type="component" value="Unassembled WGS sequence"/>
</dbReference>
<feature type="compositionally biased region" description="Polar residues" evidence="1">
    <location>
        <begin position="41"/>
        <end position="50"/>
    </location>
</feature>
<gene>
    <name evidence="2" type="ORF">GGE60_003739</name>
</gene>
<reference evidence="2 3" key="1">
    <citation type="submission" date="2020-08" db="EMBL/GenBank/DDBJ databases">
        <title>Genomic Encyclopedia of Type Strains, Phase IV (KMG-V): Genome sequencing to study the core and pangenomes of soil and plant-associated prokaryotes.</title>
        <authorList>
            <person name="Whitman W."/>
        </authorList>
    </citation>
    <scope>NUCLEOTIDE SEQUENCE [LARGE SCALE GENOMIC DNA]</scope>
    <source>
        <strain evidence="2 3">SEMIA 492</strain>
    </source>
</reference>
<evidence type="ECO:0000313" key="2">
    <source>
        <dbReference type="EMBL" id="MBB4569615.1"/>
    </source>
</evidence>
<keyword evidence="2" id="KW-0238">DNA-binding</keyword>
<evidence type="ECO:0000313" key="3">
    <source>
        <dbReference type="Proteomes" id="UP000543836"/>
    </source>
</evidence>
<sequence length="107" mass="11727">MFDILLISEFTRSNIDVIASSSPMIARERVMAPVDTEHSETSAVENSLSVSMVPAHDSSPNAMRHKEQSVFRLKAEGKSMDCIAQEAGVSRSTVTRILRYVERASAG</sequence>
<keyword evidence="3" id="KW-1185">Reference proteome</keyword>
<comment type="caution">
    <text evidence="2">The sequence shown here is derived from an EMBL/GenBank/DDBJ whole genome shotgun (WGS) entry which is preliminary data.</text>
</comment>
<organism evidence="2 3">
    <name type="scientific">Rhizobium leucaenae</name>
    <dbReference type="NCBI Taxonomy" id="29450"/>
    <lineage>
        <taxon>Bacteria</taxon>
        <taxon>Pseudomonadati</taxon>
        <taxon>Pseudomonadota</taxon>
        <taxon>Alphaproteobacteria</taxon>
        <taxon>Hyphomicrobiales</taxon>
        <taxon>Rhizobiaceae</taxon>
        <taxon>Rhizobium/Agrobacterium group</taxon>
        <taxon>Rhizobium</taxon>
    </lineage>
</organism>
<dbReference type="AlphaFoldDB" id="A0A7W6ZVX9"/>
<name>A0A7W6ZVX9_9HYPH</name>